<gene>
    <name evidence="1" type="ORF">HD596_000313</name>
</gene>
<proteinExistence type="predicted"/>
<protein>
    <submittedName>
        <fullName evidence="1">Uncharacterized protein</fullName>
    </submittedName>
</protein>
<sequence>MCGSNIRPQLPPCRRRRFQTAGPACGRHMRFFPSRLPARAAHGLGKASRNLTERGVVWGRWKPCSSSRRSRFMRRSRRDDPCAEVRGAMAQTRKVTINLDADLFADAQAIQAHMGHDNMSASPRLSGPCQD</sequence>
<evidence type="ECO:0000313" key="1">
    <source>
        <dbReference type="EMBL" id="MBB5773557.1"/>
    </source>
</evidence>
<keyword evidence="2" id="KW-1185">Reference proteome</keyword>
<evidence type="ECO:0000313" key="2">
    <source>
        <dbReference type="Proteomes" id="UP000579153"/>
    </source>
</evidence>
<dbReference type="EMBL" id="JACHMB010000001">
    <property type="protein sequence ID" value="MBB5773557.1"/>
    <property type="molecule type" value="Genomic_DNA"/>
</dbReference>
<accession>A0A7W9FXV3</accession>
<dbReference type="AlphaFoldDB" id="A0A7W9FXV3"/>
<comment type="caution">
    <text evidence="1">The sequence shown here is derived from an EMBL/GenBank/DDBJ whole genome shotgun (WGS) entry which is preliminary data.</text>
</comment>
<reference evidence="1 2" key="1">
    <citation type="submission" date="2020-08" db="EMBL/GenBank/DDBJ databases">
        <title>Sequencing the genomes of 1000 actinobacteria strains.</title>
        <authorList>
            <person name="Klenk H.-P."/>
        </authorList>
    </citation>
    <scope>NUCLEOTIDE SEQUENCE [LARGE SCALE GENOMIC DNA]</scope>
    <source>
        <strain evidence="1 2">DSM 45507</strain>
    </source>
</reference>
<dbReference type="Proteomes" id="UP000579153">
    <property type="component" value="Unassembled WGS sequence"/>
</dbReference>
<organism evidence="1 2">
    <name type="scientific">Nonomuraea jabiensis</name>
    <dbReference type="NCBI Taxonomy" id="882448"/>
    <lineage>
        <taxon>Bacteria</taxon>
        <taxon>Bacillati</taxon>
        <taxon>Actinomycetota</taxon>
        <taxon>Actinomycetes</taxon>
        <taxon>Streptosporangiales</taxon>
        <taxon>Streptosporangiaceae</taxon>
        <taxon>Nonomuraea</taxon>
    </lineage>
</organism>
<name>A0A7W9FXV3_9ACTN</name>